<name>A0A5J4IZA9_9FLAO</name>
<evidence type="ECO:0000259" key="1">
    <source>
        <dbReference type="Pfam" id="PF13454"/>
    </source>
</evidence>
<evidence type="ECO:0000313" key="2">
    <source>
        <dbReference type="EMBL" id="GER60404.1"/>
    </source>
</evidence>
<evidence type="ECO:0000313" key="3">
    <source>
        <dbReference type="Proteomes" id="UP000326509"/>
    </source>
</evidence>
<feature type="domain" description="FAD-dependent urate hydroxylase HpyO/Asp monooxygenase CreE-like FAD/NAD(P)-binding" evidence="1">
    <location>
        <begin position="5"/>
        <end position="173"/>
    </location>
</feature>
<reference evidence="2 3" key="1">
    <citation type="submission" date="2019-08" db="EMBL/GenBank/DDBJ databases">
        <title>Draft genome sequence of Ulvibacter marinus type strain NBRC 109484.</title>
        <authorList>
            <person name="Kawano K."/>
            <person name="Ushijima N."/>
            <person name="Kihara M."/>
            <person name="Itoh H."/>
        </authorList>
    </citation>
    <scope>NUCLEOTIDE SEQUENCE [LARGE SCALE GENOMIC DNA]</scope>
    <source>
        <strain evidence="2 3">NBRC 109484</strain>
    </source>
</reference>
<dbReference type="Pfam" id="PF13454">
    <property type="entry name" value="NAD_binding_9"/>
    <property type="match status" value="1"/>
</dbReference>
<dbReference type="AlphaFoldDB" id="A0A5J4IZA9"/>
<accession>A0A5J4IZA9</accession>
<dbReference type="PANTHER" id="PTHR40254">
    <property type="entry name" value="BLR0577 PROTEIN"/>
    <property type="match status" value="1"/>
</dbReference>
<organism evidence="2 3">
    <name type="scientific">Patiriisocius marinus</name>
    <dbReference type="NCBI Taxonomy" id="1397112"/>
    <lineage>
        <taxon>Bacteria</taxon>
        <taxon>Pseudomonadati</taxon>
        <taxon>Bacteroidota</taxon>
        <taxon>Flavobacteriia</taxon>
        <taxon>Flavobacteriales</taxon>
        <taxon>Flavobacteriaceae</taxon>
        <taxon>Patiriisocius</taxon>
    </lineage>
</organism>
<protein>
    <recommendedName>
        <fullName evidence="1">FAD-dependent urate hydroxylase HpyO/Asp monooxygenase CreE-like FAD/NAD(P)-binding domain-containing protein</fullName>
    </recommendedName>
</protein>
<keyword evidence="3" id="KW-1185">Reference proteome</keyword>
<dbReference type="EMBL" id="BKCG01000007">
    <property type="protein sequence ID" value="GER60404.1"/>
    <property type="molecule type" value="Genomic_DNA"/>
</dbReference>
<dbReference type="PANTHER" id="PTHR40254:SF1">
    <property type="entry name" value="BLR0577 PROTEIN"/>
    <property type="match status" value="1"/>
</dbReference>
<dbReference type="InterPro" id="IPR052189">
    <property type="entry name" value="L-asp_N-monooxygenase_NS-form"/>
</dbReference>
<gene>
    <name evidence="2" type="ORF">ULMA_25120</name>
</gene>
<comment type="caution">
    <text evidence="2">The sequence shown here is derived from an EMBL/GenBank/DDBJ whole genome shotgun (WGS) entry which is preliminary data.</text>
</comment>
<dbReference type="Proteomes" id="UP000326509">
    <property type="component" value="Unassembled WGS sequence"/>
</dbReference>
<dbReference type="InterPro" id="IPR038732">
    <property type="entry name" value="HpyO/CreE_NAD-binding"/>
</dbReference>
<proteinExistence type="predicted"/>
<sequence>MIQIAIIGFGPRGLACLENIILEVSNQSKSNELQLYVFEPSKNLGTGKAWNIDQPKTNYINISDHALQNLKGRETIHFNDVEIPSFPSYTQWCLENNKVEKTDGNKDFYPPRSQMGNYLNERSNSICAILIKNDILTVYREKVISIINKNDFQIINTIERAVKVQECLLTLGHTSTRDSEETKLFKEHSTNNDVQYIHNPYETTFVQDDMSNTVVAIKGFGLSMLDITRQLTNYKFGNFKEKENSNYLEFCAEKGCVSKIVPYSFDGLPCVPKPYGRIVDDLFKPSIQQLNTFELFLRNALSQPENCENLDFIITPFSEIVTELFIKISDTNCSEDEINYVAKKWLGDMKTTHRLVLDTKLPTVDYMRKTVEMARGTIKPSLDFTIGQVWRHVQPTLYRLFAFSGIRGELMKDVVDLDQSTKRYSYGPPLESILQLIALSEASILDLNYVSDPKVTTVSNGWKIENEFENNKEVIAGMMCNSVMDSPILKEFDSPIFDSLKKQNLITSVVNDLGVATRPDATMISPQDNDEVVSISVVGRNAKGSVLGTDAILECFSPETQDWAKGIVSRRF</sequence>